<gene>
    <name evidence="2" type="ORF">CG003_00080</name>
</gene>
<dbReference type="AlphaFoldDB" id="A0A2R3P6S1"/>
<keyword evidence="1" id="KW-0732">Signal</keyword>
<dbReference type="PROSITE" id="PS51257">
    <property type="entry name" value="PROKAR_LIPOPROTEIN"/>
    <property type="match status" value="1"/>
</dbReference>
<proteinExistence type="predicted"/>
<dbReference type="EMBL" id="CP022513">
    <property type="protein sequence ID" value="AVN64079.1"/>
    <property type="molecule type" value="Genomic_DNA"/>
</dbReference>
<reference evidence="2 3" key="1">
    <citation type="submission" date="2017-07" db="EMBL/GenBank/DDBJ databases">
        <title>Comparative genomic analysis of Mesoplasma florum.</title>
        <authorList>
            <person name="Baby V."/>
            <person name="Lachance J.-C."/>
            <person name="Gagnon J."/>
            <person name="Lucier J.-F."/>
            <person name="Matteau D."/>
            <person name="Knight T.F."/>
            <person name="Rodrigue S."/>
        </authorList>
    </citation>
    <scope>NUCLEOTIDE SEQUENCE [LARGE SCALE GENOMIC DNA]</scope>
    <source>
        <strain evidence="2 3">CnuA-2</strain>
    </source>
</reference>
<dbReference type="Proteomes" id="UP000239216">
    <property type="component" value="Chromosome"/>
</dbReference>
<dbReference type="Gene3D" id="3.40.190.10">
    <property type="entry name" value="Periplasmic binding protein-like II"/>
    <property type="match status" value="1"/>
</dbReference>
<feature type="signal peptide" evidence="1">
    <location>
        <begin position="1"/>
        <end position="19"/>
    </location>
</feature>
<evidence type="ECO:0000313" key="3">
    <source>
        <dbReference type="Proteomes" id="UP000239216"/>
    </source>
</evidence>
<protein>
    <submittedName>
        <fullName evidence="2">Uncharacterized protein</fullName>
    </submittedName>
</protein>
<dbReference type="RefSeq" id="WP_029511876.1">
    <property type="nucleotide sequence ID" value="NZ_CP022513.1"/>
</dbReference>
<sequence length="723" mass="79814">MKKLLITLSSALVVSTAGMSVVSCGVKPEKQVVLLLPGESIGAGSTYIQDGYREIVNEFNQLHQDDENFVPIKVQWKPSGTIQSAILSGDNLPDLYVSYPDQASLYKSTKLSDRTRDMKESMTGETQGAVTEESQKAWDDFEKDLISNSFLQEGQYNGEQLILPFGKSFDVSVINVNLFIDYLRIYDKANADIIQTNFEQYNKDKRSALTNSTGALTKISFFDKEKSRQILGISNSTEQINLSDELNPTNWVAELAGKTETELVKGIREIFKDIDKILKIAEDYNKLAQAKQELPIDVTSVSGAKGNNSKDKNFSFAVDSIANKLFMDYAATSGNEIVDTNDQNNDFFYSVQYTGQAAKLVLNDEWIGSENTLAYLDGMRDLALTNGNDKLNTYTEQWNGTFATSVSEPKKIYTSTYFANGTTFMAAGSSAGSYNFTKKIKDKNNADLAVVTNADLLTAPSASGKGTGNAFMSQGPGIAGFKSNGSNTAEKEKTVTMFLQYMVQPQISARFGLRTNYMPTSKKGMAVYQNYVNGKFDNSKAVQNKDGYYDNEAADWIKNQDIINATKGILGIDTEPTPEQIKTVFKPLTVTGTGKDGKPYVSADSRASTNSINAGFIDDYLSQMIENDNSVSLDEEKDLSEKTLLVSSKPNPLGQEIRSSIDKATVGRETITDLRASHKFSELVSYNGKRGQYYNIGYWMNKNSGTDMFKQIDISMKVKKGSK</sequence>
<evidence type="ECO:0000256" key="1">
    <source>
        <dbReference type="SAM" id="SignalP"/>
    </source>
</evidence>
<name>A0A2R3P6S1_MESFO</name>
<evidence type="ECO:0000313" key="2">
    <source>
        <dbReference type="EMBL" id="AVN64079.1"/>
    </source>
</evidence>
<accession>A0A2R3P6S1</accession>
<feature type="chain" id="PRO_5015335775" evidence="1">
    <location>
        <begin position="20"/>
        <end position="723"/>
    </location>
</feature>
<organism evidence="2 3">
    <name type="scientific">Mesoplasma florum</name>
    <name type="common">Acholeplasma florum</name>
    <dbReference type="NCBI Taxonomy" id="2151"/>
    <lineage>
        <taxon>Bacteria</taxon>
        <taxon>Bacillati</taxon>
        <taxon>Mycoplasmatota</taxon>
        <taxon>Mollicutes</taxon>
        <taxon>Entomoplasmatales</taxon>
        <taxon>Entomoplasmataceae</taxon>
        <taxon>Mesoplasma</taxon>
    </lineage>
</organism>